<dbReference type="Pfam" id="PF00240">
    <property type="entry name" value="ubiquitin"/>
    <property type="match status" value="2"/>
</dbReference>
<dbReference type="InterPro" id="IPR042969">
    <property type="entry name" value="Ubiquitin_D"/>
</dbReference>
<dbReference type="STRING" id="37293.ENSANAP00000011056"/>
<dbReference type="GO" id="GO:0034612">
    <property type="term" value="P:response to tumor necrosis factor"/>
    <property type="evidence" value="ECO:0007669"/>
    <property type="project" value="Ensembl"/>
</dbReference>
<name>A0A2K5CQS8_AOTNA</name>
<dbReference type="InterPro" id="IPR019956">
    <property type="entry name" value="Ubiquitin_dom"/>
</dbReference>
<dbReference type="GO" id="GO:0016235">
    <property type="term" value="C:aggresome"/>
    <property type="evidence" value="ECO:0007669"/>
    <property type="project" value="Ensembl"/>
</dbReference>
<dbReference type="PANTHER" id="PTHR47731">
    <property type="entry name" value="UBIQUITIN D"/>
    <property type="match status" value="1"/>
</dbReference>
<evidence type="ECO:0000313" key="3">
    <source>
        <dbReference type="Proteomes" id="UP000233020"/>
    </source>
</evidence>
<dbReference type="PRINTS" id="PR00348">
    <property type="entry name" value="UBIQUITIN"/>
</dbReference>
<gene>
    <name evidence="2" type="primary">UBD</name>
</gene>
<organism evidence="2 3">
    <name type="scientific">Aotus nancymaae</name>
    <name type="common">Ma's night monkey</name>
    <dbReference type="NCBI Taxonomy" id="37293"/>
    <lineage>
        <taxon>Eukaryota</taxon>
        <taxon>Metazoa</taxon>
        <taxon>Chordata</taxon>
        <taxon>Craniata</taxon>
        <taxon>Vertebrata</taxon>
        <taxon>Euteleostomi</taxon>
        <taxon>Mammalia</taxon>
        <taxon>Eutheria</taxon>
        <taxon>Euarchontoglires</taxon>
        <taxon>Primates</taxon>
        <taxon>Haplorrhini</taxon>
        <taxon>Platyrrhini</taxon>
        <taxon>Aotidae</taxon>
        <taxon>Aotus</taxon>
    </lineage>
</organism>
<dbReference type="SUPFAM" id="SSF54236">
    <property type="entry name" value="Ubiquitin-like"/>
    <property type="match status" value="2"/>
</dbReference>
<dbReference type="GO" id="GO:0043123">
    <property type="term" value="P:positive regulation of canonical NF-kappaB signal transduction"/>
    <property type="evidence" value="ECO:0007669"/>
    <property type="project" value="Ensembl"/>
</dbReference>
<dbReference type="CDD" id="cd17052">
    <property type="entry name" value="Ubl1_FAT10"/>
    <property type="match status" value="1"/>
</dbReference>
<reference evidence="2" key="2">
    <citation type="submission" date="2025-09" db="UniProtKB">
        <authorList>
            <consortium name="Ensembl"/>
        </authorList>
    </citation>
    <scope>IDENTIFICATION</scope>
</reference>
<dbReference type="PANTHER" id="PTHR47731:SF1">
    <property type="entry name" value="UBIQUITIN D"/>
    <property type="match status" value="1"/>
</dbReference>
<dbReference type="GO" id="GO:1901990">
    <property type="term" value="P:regulation of mitotic cell cycle phase transition"/>
    <property type="evidence" value="ECO:0007669"/>
    <property type="project" value="Ensembl"/>
</dbReference>
<dbReference type="GO" id="GO:0006511">
    <property type="term" value="P:ubiquitin-dependent protein catabolic process"/>
    <property type="evidence" value="ECO:0007669"/>
    <property type="project" value="Ensembl"/>
</dbReference>
<dbReference type="SMART" id="SM00213">
    <property type="entry name" value="UBQ"/>
    <property type="match status" value="2"/>
</dbReference>
<dbReference type="InterPro" id="IPR000626">
    <property type="entry name" value="Ubiquitin-like_dom"/>
</dbReference>
<dbReference type="GO" id="GO:0016567">
    <property type="term" value="P:protein ubiquitination"/>
    <property type="evidence" value="ECO:0007669"/>
    <property type="project" value="Ensembl"/>
</dbReference>
<dbReference type="PROSITE" id="PS50053">
    <property type="entry name" value="UBIQUITIN_2"/>
    <property type="match status" value="2"/>
</dbReference>
<dbReference type="FunFam" id="3.10.20.90:FF:000234">
    <property type="entry name" value="Ubiquitin D"/>
    <property type="match status" value="1"/>
</dbReference>
<accession>A0A2K5CQS8</accession>
<feature type="domain" description="Ubiquitin-like" evidence="1">
    <location>
        <begin position="74"/>
        <end position="164"/>
    </location>
</feature>
<keyword evidence="3" id="KW-1185">Reference proteome</keyword>
<dbReference type="GeneTree" id="ENSGT00910000144359"/>
<dbReference type="GO" id="GO:0043011">
    <property type="term" value="P:myeloid dendritic cell differentiation"/>
    <property type="evidence" value="ECO:0007669"/>
    <property type="project" value="Ensembl"/>
</dbReference>
<dbReference type="OMA" id="MMADYGI"/>
<dbReference type="GO" id="GO:0070842">
    <property type="term" value="P:aggresome assembly"/>
    <property type="evidence" value="ECO:0007669"/>
    <property type="project" value="Ensembl"/>
</dbReference>
<dbReference type="Gene3D" id="3.10.20.90">
    <property type="entry name" value="Phosphatidylinositol 3-kinase Catalytic Subunit, Chain A, domain 1"/>
    <property type="match status" value="2"/>
</dbReference>
<protein>
    <submittedName>
        <fullName evidence="2">Ubiquitin D</fullName>
    </submittedName>
</protein>
<evidence type="ECO:0000259" key="1">
    <source>
        <dbReference type="PROSITE" id="PS50053"/>
    </source>
</evidence>
<sequence>MAPNASSLFVPVLSKEWDLMTFDANPDDSMKKISEHVCSKTKVPVQDQVLLMVSEVLKPQRRLSSYGIDKETTIHLTLKVVKPSDEEVPLTLVESGDEGQWHLLRMRRTSSVAHVKAMIETKTGVTSETQIVTCNGKKLEDGKMADYRIRKDNLLFLTYYCIGG</sequence>
<dbReference type="Ensembl" id="ENSANAT00000028862.1">
    <property type="protein sequence ID" value="ENSANAP00000011056.1"/>
    <property type="gene ID" value="ENSANAG00000023490.1"/>
</dbReference>
<dbReference type="GO" id="GO:0005654">
    <property type="term" value="C:nucleoplasm"/>
    <property type="evidence" value="ECO:0007669"/>
    <property type="project" value="Ensembl"/>
</dbReference>
<feature type="domain" description="Ubiquitin-like" evidence="1">
    <location>
        <begin position="6"/>
        <end position="83"/>
    </location>
</feature>
<dbReference type="GO" id="GO:0001650">
    <property type="term" value="C:fibrillar center"/>
    <property type="evidence" value="ECO:0007669"/>
    <property type="project" value="Ensembl"/>
</dbReference>
<dbReference type="GO" id="GO:0043065">
    <property type="term" value="P:positive regulation of apoptotic process"/>
    <property type="evidence" value="ECO:0007669"/>
    <property type="project" value="Ensembl"/>
</dbReference>
<evidence type="ECO:0000313" key="2">
    <source>
        <dbReference type="Ensembl" id="ENSANAP00000011056.1"/>
    </source>
</evidence>
<dbReference type="GO" id="GO:0070628">
    <property type="term" value="F:proteasome binding"/>
    <property type="evidence" value="ECO:0007669"/>
    <property type="project" value="Ensembl"/>
</dbReference>
<dbReference type="Proteomes" id="UP000233020">
    <property type="component" value="Unplaced"/>
</dbReference>
<proteinExistence type="predicted"/>
<dbReference type="InterPro" id="IPR029071">
    <property type="entry name" value="Ubiquitin-like_domsf"/>
</dbReference>
<dbReference type="GO" id="GO:0034341">
    <property type="term" value="P:response to type II interferon"/>
    <property type="evidence" value="ECO:0007669"/>
    <property type="project" value="Ensembl"/>
</dbReference>
<dbReference type="AlphaFoldDB" id="A0A2K5CQS8"/>
<reference evidence="2" key="1">
    <citation type="submission" date="2025-08" db="UniProtKB">
        <authorList>
            <consortium name="Ensembl"/>
        </authorList>
    </citation>
    <scope>IDENTIFICATION</scope>
</reference>